<reference evidence="1 2" key="2">
    <citation type="journal article" date="2022" name="Mol. Ecol. Resour.">
        <title>The genomes of chicory, endive, great burdock and yacon provide insights into Asteraceae paleo-polyploidization history and plant inulin production.</title>
        <authorList>
            <person name="Fan W."/>
            <person name="Wang S."/>
            <person name="Wang H."/>
            <person name="Wang A."/>
            <person name="Jiang F."/>
            <person name="Liu H."/>
            <person name="Zhao H."/>
            <person name="Xu D."/>
            <person name="Zhang Y."/>
        </authorList>
    </citation>
    <scope>NUCLEOTIDE SEQUENCE [LARGE SCALE GENOMIC DNA]</scope>
    <source>
        <strain evidence="2">cv. Yunnan</strain>
        <tissue evidence="1">Leaves</tissue>
    </source>
</reference>
<name>A0ACB9K7C6_9ASTR</name>
<gene>
    <name evidence="1" type="ORF">L1987_02265</name>
</gene>
<comment type="caution">
    <text evidence="1">The sequence shown here is derived from an EMBL/GenBank/DDBJ whole genome shotgun (WGS) entry which is preliminary data.</text>
</comment>
<evidence type="ECO:0000313" key="2">
    <source>
        <dbReference type="Proteomes" id="UP001056120"/>
    </source>
</evidence>
<dbReference type="Proteomes" id="UP001056120">
    <property type="component" value="Linkage Group LG01"/>
</dbReference>
<evidence type="ECO:0000313" key="1">
    <source>
        <dbReference type="EMBL" id="KAI3828168.1"/>
    </source>
</evidence>
<dbReference type="EMBL" id="CM042018">
    <property type="protein sequence ID" value="KAI3828168.1"/>
    <property type="molecule type" value="Genomic_DNA"/>
</dbReference>
<sequence length="140" mass="14616">MCWQALTKLMKQVFNKPVGAVALGLHEGKLFVEVELEEASVWVKVGEIGDVADLVEAEGELFGEAELEEASVWVGGGETGDVVGDTSEGEAEVEEGDEIRGEGMEAEGDKGGVMCILAEGLHGGGELGVAWVLDEIGGIE</sequence>
<reference evidence="2" key="1">
    <citation type="journal article" date="2022" name="Mol. Ecol. Resour.">
        <title>The genomes of chicory, endive, great burdock and yacon provide insights into Asteraceae palaeo-polyploidization history and plant inulin production.</title>
        <authorList>
            <person name="Fan W."/>
            <person name="Wang S."/>
            <person name="Wang H."/>
            <person name="Wang A."/>
            <person name="Jiang F."/>
            <person name="Liu H."/>
            <person name="Zhao H."/>
            <person name="Xu D."/>
            <person name="Zhang Y."/>
        </authorList>
    </citation>
    <scope>NUCLEOTIDE SEQUENCE [LARGE SCALE GENOMIC DNA]</scope>
    <source>
        <strain evidence="2">cv. Yunnan</strain>
    </source>
</reference>
<proteinExistence type="predicted"/>
<accession>A0ACB9K7C6</accession>
<organism evidence="1 2">
    <name type="scientific">Smallanthus sonchifolius</name>
    <dbReference type="NCBI Taxonomy" id="185202"/>
    <lineage>
        <taxon>Eukaryota</taxon>
        <taxon>Viridiplantae</taxon>
        <taxon>Streptophyta</taxon>
        <taxon>Embryophyta</taxon>
        <taxon>Tracheophyta</taxon>
        <taxon>Spermatophyta</taxon>
        <taxon>Magnoliopsida</taxon>
        <taxon>eudicotyledons</taxon>
        <taxon>Gunneridae</taxon>
        <taxon>Pentapetalae</taxon>
        <taxon>asterids</taxon>
        <taxon>campanulids</taxon>
        <taxon>Asterales</taxon>
        <taxon>Asteraceae</taxon>
        <taxon>Asteroideae</taxon>
        <taxon>Heliantheae alliance</taxon>
        <taxon>Millerieae</taxon>
        <taxon>Smallanthus</taxon>
    </lineage>
</organism>
<protein>
    <submittedName>
        <fullName evidence="1">Uncharacterized protein</fullName>
    </submittedName>
</protein>
<keyword evidence="2" id="KW-1185">Reference proteome</keyword>